<keyword evidence="1" id="KW-1133">Transmembrane helix</keyword>
<reference evidence="3" key="1">
    <citation type="submission" date="2016-01" db="EMBL/GenBank/DDBJ databases">
        <authorList>
            <person name="Mcilroy J.S."/>
            <person name="Karst M S."/>
            <person name="Albertsen M."/>
        </authorList>
    </citation>
    <scope>NUCLEOTIDE SEQUENCE</scope>
    <source>
        <strain evidence="3">Cfx-K</strain>
    </source>
</reference>
<keyword evidence="4" id="KW-1185">Reference proteome</keyword>
<dbReference type="RefSeq" id="WP_095043630.1">
    <property type="nucleotide sequence ID" value="NZ_LN890655.1"/>
</dbReference>
<protein>
    <recommendedName>
        <fullName evidence="2">Effector-associated domain-containing protein</fullName>
    </recommendedName>
</protein>
<dbReference type="Pfam" id="PF19960">
    <property type="entry name" value="EAD7"/>
    <property type="match status" value="1"/>
</dbReference>
<dbReference type="EMBL" id="LN890655">
    <property type="protein sequence ID" value="CUS04252.2"/>
    <property type="molecule type" value="Genomic_DNA"/>
</dbReference>
<feature type="domain" description="Effector-associated" evidence="2">
    <location>
        <begin position="102"/>
        <end position="163"/>
    </location>
</feature>
<keyword evidence="1" id="KW-0472">Membrane</keyword>
<dbReference type="Proteomes" id="UP000215027">
    <property type="component" value="Chromosome I"/>
</dbReference>
<organism evidence="3 4">
    <name type="scientific">Candidatus Promineifilum breve</name>
    <dbReference type="NCBI Taxonomy" id="1806508"/>
    <lineage>
        <taxon>Bacteria</taxon>
        <taxon>Bacillati</taxon>
        <taxon>Chloroflexota</taxon>
        <taxon>Ardenticatenia</taxon>
        <taxon>Candidatus Promineifilales</taxon>
        <taxon>Candidatus Promineifilaceae</taxon>
        <taxon>Candidatus Promineifilum</taxon>
    </lineage>
</organism>
<keyword evidence="1" id="KW-0812">Transmembrane</keyword>
<name>A0A160T3G7_9CHLR</name>
<evidence type="ECO:0000256" key="1">
    <source>
        <dbReference type="SAM" id="Phobius"/>
    </source>
</evidence>
<dbReference type="KEGG" id="pbf:CFX0092_A2374"/>
<accession>A0A160T3G7</accession>
<dbReference type="AlphaFoldDB" id="A0A160T3G7"/>
<sequence length="175" mass="20030">MNSDSFWPGALTIGAFIGMGVAVWLSRGGWKRFRRTDEPLSLRVDELTLEVVELRLLLSQVMVGTAKLIAQLEQARIEPEYRLPSERKRWPAEGEESDVARLHRLLVEYFNNEELDSLALEAGIAPESYSGSTRPARALALVQVASRHDRLEELVRVARRERPRVKWPLGRKDER</sequence>
<proteinExistence type="predicted"/>
<evidence type="ECO:0000259" key="2">
    <source>
        <dbReference type="Pfam" id="PF19960"/>
    </source>
</evidence>
<dbReference type="InterPro" id="IPR045435">
    <property type="entry name" value="EAD7"/>
</dbReference>
<gene>
    <name evidence="3" type="ORF">CFX0092_A2374</name>
</gene>
<evidence type="ECO:0000313" key="4">
    <source>
        <dbReference type="Proteomes" id="UP000215027"/>
    </source>
</evidence>
<feature type="transmembrane region" description="Helical" evidence="1">
    <location>
        <begin position="6"/>
        <end position="25"/>
    </location>
</feature>
<evidence type="ECO:0000313" key="3">
    <source>
        <dbReference type="EMBL" id="CUS04252.2"/>
    </source>
</evidence>